<feature type="coiled-coil region" evidence="18">
    <location>
        <begin position="518"/>
        <end position="545"/>
    </location>
</feature>
<dbReference type="InterPro" id="IPR017853">
    <property type="entry name" value="GH"/>
</dbReference>
<dbReference type="CDD" id="cd11327">
    <property type="entry name" value="AmyAc_Glg_debranch_2"/>
    <property type="match status" value="1"/>
</dbReference>
<evidence type="ECO:0000259" key="19">
    <source>
        <dbReference type="Pfam" id="PF06202"/>
    </source>
</evidence>
<evidence type="ECO:0000256" key="12">
    <source>
        <dbReference type="ARBA" id="ARBA00022801"/>
    </source>
</evidence>
<dbReference type="InterPro" id="IPR032792">
    <property type="entry name" value="AGL_glucanoTrfase"/>
</dbReference>
<organism evidence="23 24">
    <name type="scientific">Hermetia illucens</name>
    <name type="common">Black soldier fly</name>
    <dbReference type="NCBI Taxonomy" id="343691"/>
    <lineage>
        <taxon>Eukaryota</taxon>
        <taxon>Metazoa</taxon>
        <taxon>Ecdysozoa</taxon>
        <taxon>Arthropoda</taxon>
        <taxon>Hexapoda</taxon>
        <taxon>Insecta</taxon>
        <taxon>Pterygota</taxon>
        <taxon>Neoptera</taxon>
        <taxon>Endopterygota</taxon>
        <taxon>Diptera</taxon>
        <taxon>Brachycera</taxon>
        <taxon>Stratiomyomorpha</taxon>
        <taxon>Stratiomyidae</taxon>
        <taxon>Hermetiinae</taxon>
        <taxon>Hermetia</taxon>
    </lineage>
</organism>
<evidence type="ECO:0000256" key="14">
    <source>
        <dbReference type="ARBA" id="ARBA00023268"/>
    </source>
</evidence>
<keyword evidence="24" id="KW-1185">Reference proteome</keyword>
<evidence type="ECO:0000256" key="1">
    <source>
        <dbReference type="ARBA" id="ARBA00000439"/>
    </source>
</evidence>
<feature type="domain" description="Glycogen debranching enzyme glucanotransferase" evidence="21">
    <location>
        <begin position="251"/>
        <end position="701"/>
    </location>
</feature>
<dbReference type="EC" id="3.2.1.33" evidence="6"/>
<evidence type="ECO:0000313" key="24">
    <source>
        <dbReference type="Proteomes" id="UP000594454"/>
    </source>
</evidence>
<keyword evidence="8" id="KW-0963">Cytoplasm</keyword>
<comment type="catalytic activity">
    <reaction evidence="2">
        <text>Hydrolysis of (1-&gt;6)-alpha-D-glucosidic branch linkages in glycogen phosphorylase limit dextrin.</text>
        <dbReference type="EC" id="3.2.1.33"/>
    </reaction>
</comment>
<dbReference type="Pfam" id="PF14699">
    <property type="entry name" value="hGDE_N"/>
    <property type="match status" value="1"/>
</dbReference>
<dbReference type="Pfam" id="PF06202">
    <property type="entry name" value="GDE_C"/>
    <property type="match status" value="1"/>
</dbReference>
<dbReference type="InterPro" id="IPR012341">
    <property type="entry name" value="6hp_glycosidase-like_sf"/>
</dbReference>
<evidence type="ECO:0000256" key="17">
    <source>
        <dbReference type="ARBA" id="ARBA00031477"/>
    </source>
</evidence>
<dbReference type="GO" id="GO:0004135">
    <property type="term" value="F:amylo-alpha-1,6-glucosidase activity"/>
    <property type="evidence" value="ECO:0007669"/>
    <property type="project" value="UniProtKB-EC"/>
</dbReference>
<gene>
    <name evidence="23" type="ORF">HERILL_LOCUS1326</name>
</gene>
<evidence type="ECO:0000256" key="16">
    <source>
        <dbReference type="ARBA" id="ARBA00025780"/>
    </source>
</evidence>
<dbReference type="SUPFAM" id="SSF48208">
    <property type="entry name" value="Six-hairpin glycosidases"/>
    <property type="match status" value="1"/>
</dbReference>
<dbReference type="FunFam" id="3.20.20.80:FF:000206">
    <property type="entry name" value="Amylo-alpha-1, 6-glucosidase, 4-alpha-glucanotransferase b"/>
    <property type="match status" value="1"/>
</dbReference>
<dbReference type="NCBIfam" id="TIGR01531">
    <property type="entry name" value="glyc_debranch"/>
    <property type="match status" value="1"/>
</dbReference>
<accession>A0A7R8UC40</accession>
<name>A0A7R8UC40_HERIL</name>
<dbReference type="InterPro" id="IPR010401">
    <property type="entry name" value="AGL/Gdb1"/>
</dbReference>
<comment type="function">
    <text evidence="3">Multifunctional enzyme acting as 1,4-alpha-D-glucan:1,4-alpha-D-glucan 4-alpha-D-glycosyltransferase and amylo-1,6-glucosidase in glycogen degradation.</text>
</comment>
<keyword evidence="13" id="KW-0320">Glycogen biosynthesis</keyword>
<evidence type="ECO:0000256" key="7">
    <source>
        <dbReference type="ARBA" id="ARBA00020723"/>
    </source>
</evidence>
<keyword evidence="9" id="KW-0328">Glycosyltransferase</keyword>
<evidence type="ECO:0000256" key="3">
    <source>
        <dbReference type="ARBA" id="ARBA00003530"/>
    </source>
</evidence>
<feature type="domain" description="Eukaryotic glycogen debranching enzyme N-terminal" evidence="20">
    <location>
        <begin position="146"/>
        <end position="243"/>
    </location>
</feature>
<evidence type="ECO:0000256" key="6">
    <source>
        <dbReference type="ARBA" id="ARBA00012778"/>
    </source>
</evidence>
<dbReference type="InParanoid" id="A0A7R8UC40"/>
<keyword evidence="18" id="KW-0175">Coiled coil</keyword>
<evidence type="ECO:0000256" key="5">
    <source>
        <dbReference type="ARBA" id="ARBA00012560"/>
    </source>
</evidence>
<evidence type="ECO:0000256" key="4">
    <source>
        <dbReference type="ARBA" id="ARBA00004496"/>
    </source>
</evidence>
<dbReference type="FunCoup" id="A0A7R8UC40">
    <property type="interactions" value="1081"/>
</dbReference>
<dbReference type="PANTHER" id="PTHR10569">
    <property type="entry name" value="GLYCOGEN DEBRANCHING ENZYME"/>
    <property type="match status" value="1"/>
</dbReference>
<feature type="domain" description="Glycogen debranching enzyme C-terminal" evidence="19">
    <location>
        <begin position="1203"/>
        <end position="1644"/>
    </location>
</feature>
<reference evidence="23 24" key="1">
    <citation type="submission" date="2020-11" db="EMBL/GenBank/DDBJ databases">
        <authorList>
            <person name="Wallbank WR R."/>
            <person name="Pardo Diaz C."/>
            <person name="Kozak K."/>
            <person name="Martin S."/>
            <person name="Jiggins C."/>
            <person name="Moest M."/>
            <person name="Warren A I."/>
            <person name="Generalovic N T."/>
            <person name="Byers J.R.P. K."/>
            <person name="Montejo-Kovacevich G."/>
            <person name="Yen C E."/>
        </authorList>
    </citation>
    <scope>NUCLEOTIDE SEQUENCE [LARGE SCALE GENOMIC DNA]</scope>
</reference>
<evidence type="ECO:0000256" key="13">
    <source>
        <dbReference type="ARBA" id="ARBA00023056"/>
    </source>
</evidence>
<dbReference type="GO" id="GO:0005737">
    <property type="term" value="C:cytoplasm"/>
    <property type="evidence" value="ECO:0007669"/>
    <property type="project" value="UniProtKB-SubCell"/>
</dbReference>
<dbReference type="GO" id="GO:0005978">
    <property type="term" value="P:glycogen biosynthetic process"/>
    <property type="evidence" value="ECO:0007669"/>
    <property type="project" value="UniProtKB-KW"/>
</dbReference>
<evidence type="ECO:0000313" key="23">
    <source>
        <dbReference type="EMBL" id="CAD7078032.1"/>
    </source>
</evidence>
<evidence type="ECO:0000256" key="15">
    <source>
        <dbReference type="ARBA" id="ARBA00023295"/>
    </source>
</evidence>
<dbReference type="PANTHER" id="PTHR10569:SF2">
    <property type="entry name" value="GLYCOGEN DEBRANCHING ENZYME"/>
    <property type="match status" value="1"/>
</dbReference>
<evidence type="ECO:0000256" key="10">
    <source>
        <dbReference type="ARBA" id="ARBA00022679"/>
    </source>
</evidence>
<dbReference type="InterPro" id="IPR032788">
    <property type="entry name" value="AGL_central"/>
</dbReference>
<dbReference type="Gene3D" id="3.20.20.80">
    <property type="entry name" value="Glycosidases"/>
    <property type="match status" value="2"/>
</dbReference>
<feature type="domain" description="Glycogen debranching enzyme central" evidence="22">
    <location>
        <begin position="839"/>
        <end position="1109"/>
    </location>
</feature>
<evidence type="ECO:0000256" key="8">
    <source>
        <dbReference type="ARBA" id="ARBA00022490"/>
    </source>
</evidence>
<dbReference type="Pfam" id="PF14702">
    <property type="entry name" value="hGDE_central"/>
    <property type="match status" value="1"/>
</dbReference>
<keyword evidence="12" id="KW-0378">Hydrolase</keyword>
<evidence type="ECO:0000259" key="22">
    <source>
        <dbReference type="Pfam" id="PF14702"/>
    </source>
</evidence>
<dbReference type="InterPro" id="IPR006421">
    <property type="entry name" value="Glycogen_debranch_met"/>
</dbReference>
<keyword evidence="14" id="KW-0511">Multifunctional enzyme</keyword>
<evidence type="ECO:0000256" key="11">
    <source>
        <dbReference type="ARBA" id="ARBA00022729"/>
    </source>
</evidence>
<sequence length="1654" mass="187223">MFVYRRLFSYQSPTQKHQQQTSGDAEQHVGESTCCRCVCVGTGVKGEISLSLLRLGLGCHRHQGRILSVVNCQVRQLIRGHLESRENLWILSKRVVATRVCVRSLCGVNKETMTRLDEIASVALHDGVNAEGSLYRLKKGLKLRLIPGPSLLGKEVVLYTNFPVDDESEFVRTQYSNLIWYSKTGEKLTTHAHPFVAVIDVDIYCEIELNRSGTYHFYFCYKDSVDKKPNGALYIQVEPMLHVGPPGAQKIIPLDSIRCQTFLAKCLGPLNTWEAKLRVAKESGYNVIHFTPVQELGGSRSCYSLRNQLKLNPEFAVPTGSGNPHPKTPPVKPTFEELEKIIKKCRQEWGIASICDIVLNHTANESDWLQEHPDATYSCKTMPHLRPAFLLDAVLAQCGRDVQACVLEIVGVPKVIENEDHLQALKYQLHTNYLPKVNIFELYQCNIPTYVNKFIEEMRKRPPPTHTAKKVKNIELKIIQDPEYRRLQSTIDFELALETYNVFRADCFDEDSRLKKCAESFRIKLEQLNEAIRAEIQEYLNYAVENCLAGVRYERVQEGGPMIREISIKHPVFTKYFTHTGLTGKTVKETEEMMYTDAGKLFMAHNGWVMNSDPLKDFARPQPGRGNVYLKRELIAWGDSVKLRFGDKPEDSPYLWSHMKKYVEITAKIFDGVRLDNCHSTPLHVAEYLLDAARKVNPELYVVAELFTNSDNTDNIFVNRLGITSLIREAQSAWDAHEEGRLVYRYGGVPVGAFFISPKRPIAAGIAHALFLDLTHDNPCPIEKRSVFDLLPSAALVSMACCATGSNRGYDELVPHHIHVVDEERQYQEWGKGVDFESGIIAAKRALNLLHGELAEQGFNQVYVDQMDPNIVAVTRHSPITHQSVILVAHTVFSYPDPSAGPTHVRPLRFEGNIDEIILEAELTHNMGRPFDKPSRYQKSEKCINGLTEFKCTLREHIPLCQSKIFKHVPYIDGNITQLDFENLRPGSIVAIRVSLHPYTRPYFAKLQENISVLHTGKGKNLEELRQVVSKLDLVDINTVLFKCEAEERDLGLGSGTYDIPGFGPLVYCGLQGFVSLLTEISPANDLGHPFCNNLRMGNWMIDYISNRLSLNPKTLLLAKWLESNLDPLKQIPRYLIPSYFDVIVTGVYDEVVNHCFNLMSEFIKNGTTFPQLLALASTQFLAIVPSADLPKLSPNIQPPKPPARCVTLSAGLPHFSTGYMRCWGRDTFIAIRGLLFLTGRYNEARYIILGFAACLRHGLIPNLLDNGTKPRFNCRDAVWWWLYSIELYVKEAPNGKDILKEKVSRLFPTDDSEAKPPGECDQFLYDVMQEALHIHFQGLIYRERNAGHEIDAHMTDPGFNVQIGIHPETGFVFGGNAANCGTWMDKMGSSEKAGNRGKPSTPRDGSAVELVGLQMSVLRFMQKLSVDGDIPFKSVERVGKNGQKTIWTFKEWADKIKLNFENQFYVGHEGGPLVNKKGIYKDSVGSALPWTDFQLRCNFPIAMVAAPELFEPRHAWEALQQAKKYLLGPLGMKTLDPEDWAYRGNYDNSNDGTDPTVAHGANYHQGPEWVWPIGYFLRARLIFAKHNGKLKETIAETWQILTAHLKELQTSHWRGLPELTNEKGSYCRDSCRTQAWSIATVLEVLHDLRQLEN</sequence>
<proteinExistence type="inferred from homology"/>
<comment type="subcellular location">
    <subcellularLocation>
        <location evidence="4">Cytoplasm</location>
    </subcellularLocation>
</comment>
<dbReference type="GO" id="GO:0005980">
    <property type="term" value="P:glycogen catabolic process"/>
    <property type="evidence" value="ECO:0007669"/>
    <property type="project" value="InterPro"/>
</dbReference>
<evidence type="ECO:0000259" key="20">
    <source>
        <dbReference type="Pfam" id="PF14699"/>
    </source>
</evidence>
<dbReference type="EC" id="2.4.1.25" evidence="5"/>
<dbReference type="OrthoDB" id="10248904at2759"/>
<comment type="similarity">
    <text evidence="16">Belongs to the glycogen debranching enzyme family.</text>
</comment>
<evidence type="ECO:0000256" key="9">
    <source>
        <dbReference type="ARBA" id="ARBA00022676"/>
    </source>
</evidence>
<dbReference type="Proteomes" id="UP000594454">
    <property type="component" value="Chromosome 1"/>
</dbReference>
<keyword evidence="15" id="KW-0326">Glycosidase</keyword>
<evidence type="ECO:0000256" key="2">
    <source>
        <dbReference type="ARBA" id="ARBA00000927"/>
    </source>
</evidence>
<dbReference type="Pfam" id="PF14701">
    <property type="entry name" value="hDGE_amylase"/>
    <property type="match status" value="1"/>
</dbReference>
<comment type="catalytic activity">
    <reaction evidence="1">
        <text>Transfers a segment of a (1-&gt;4)-alpha-D-glucan to a new position in an acceptor, which may be glucose or a (1-&gt;4)-alpha-D-glucan.</text>
        <dbReference type="EC" id="2.4.1.25"/>
    </reaction>
</comment>
<evidence type="ECO:0000259" key="21">
    <source>
        <dbReference type="Pfam" id="PF14701"/>
    </source>
</evidence>
<dbReference type="EMBL" id="LR899009">
    <property type="protein sequence ID" value="CAD7078032.1"/>
    <property type="molecule type" value="Genomic_DNA"/>
</dbReference>
<dbReference type="InterPro" id="IPR032790">
    <property type="entry name" value="GDE_C"/>
</dbReference>
<dbReference type="GO" id="GO:0004134">
    <property type="term" value="F:4-alpha-glucanotransferase activity"/>
    <property type="evidence" value="ECO:0007669"/>
    <property type="project" value="UniProtKB-EC"/>
</dbReference>
<keyword evidence="10" id="KW-0808">Transferase</keyword>
<keyword evidence="11" id="KW-0732">Signal</keyword>
<protein>
    <recommendedName>
        <fullName evidence="7">Glycogen debranching enzyme</fullName>
        <ecNumber evidence="5">2.4.1.25</ecNumber>
        <ecNumber evidence="6">3.2.1.33</ecNumber>
    </recommendedName>
    <alternativeName>
        <fullName evidence="17">Glycogen debrancher</fullName>
    </alternativeName>
</protein>
<dbReference type="InterPro" id="IPR008928">
    <property type="entry name" value="6-hairpin_glycosidase_sf"/>
</dbReference>
<dbReference type="SUPFAM" id="SSF51445">
    <property type="entry name" value="(Trans)glycosidases"/>
    <property type="match status" value="1"/>
</dbReference>
<dbReference type="InterPro" id="IPR029436">
    <property type="entry name" value="AGL_euk_N"/>
</dbReference>
<evidence type="ECO:0000256" key="18">
    <source>
        <dbReference type="SAM" id="Coils"/>
    </source>
</evidence>
<dbReference type="Gene3D" id="1.50.10.10">
    <property type="match status" value="1"/>
</dbReference>